<feature type="chain" id="PRO_5023830761" description="DUF4157 domain-containing protein" evidence="1">
    <location>
        <begin position="19"/>
        <end position="224"/>
    </location>
</feature>
<evidence type="ECO:0000313" key="3">
    <source>
        <dbReference type="Proteomes" id="UP000326554"/>
    </source>
</evidence>
<keyword evidence="3" id="KW-1185">Reference proteome</keyword>
<dbReference type="AlphaFoldDB" id="A0A5J5GQR2"/>
<dbReference type="Proteomes" id="UP000326554">
    <property type="component" value="Unassembled WGS sequence"/>
</dbReference>
<proteinExistence type="predicted"/>
<gene>
    <name evidence="2" type="ORF">F3S47_01115</name>
</gene>
<protein>
    <recommendedName>
        <fullName evidence="4">DUF4157 domain-containing protein</fullName>
    </recommendedName>
</protein>
<comment type="caution">
    <text evidence="2">The sequence shown here is derived from an EMBL/GenBank/DDBJ whole genome shotgun (WGS) entry which is preliminary data.</text>
</comment>
<dbReference type="PROSITE" id="PS51257">
    <property type="entry name" value="PROKAR_LIPOPROTEIN"/>
    <property type="match status" value="1"/>
</dbReference>
<dbReference type="EMBL" id="VYQE01000001">
    <property type="protein sequence ID" value="KAA9009898.1"/>
    <property type="molecule type" value="Genomic_DNA"/>
</dbReference>
<name>A0A5J5GQR2_9RHOB</name>
<organism evidence="2 3">
    <name type="scientific">Histidinibacterium aquaticum</name>
    <dbReference type="NCBI Taxonomy" id="2613962"/>
    <lineage>
        <taxon>Bacteria</taxon>
        <taxon>Pseudomonadati</taxon>
        <taxon>Pseudomonadota</taxon>
        <taxon>Alphaproteobacteria</taxon>
        <taxon>Rhodobacterales</taxon>
        <taxon>Paracoccaceae</taxon>
        <taxon>Histidinibacterium</taxon>
    </lineage>
</organism>
<evidence type="ECO:0000313" key="2">
    <source>
        <dbReference type="EMBL" id="KAA9009898.1"/>
    </source>
</evidence>
<feature type="signal peptide" evidence="1">
    <location>
        <begin position="1"/>
        <end position="18"/>
    </location>
</feature>
<evidence type="ECO:0008006" key="4">
    <source>
        <dbReference type="Google" id="ProtNLM"/>
    </source>
</evidence>
<accession>A0A5J5GQR2</accession>
<evidence type="ECO:0000256" key="1">
    <source>
        <dbReference type="SAM" id="SignalP"/>
    </source>
</evidence>
<sequence>MRALILCLVLATVSGCTRGLTPAEQAFGAQIVGETAASRVRLFSAGPVGAISRTYPVRPQTTCRQRLFPPPEGPTFESRTAGVALWDHIVTSPGWYLEDYLADWPERLNLVAAMFFAHELTHVWQWQNTEVTGFTPLRAAREHQELTDPYLFEESTAARFLDYGYEAQASLVEEYVCCAAVAPEGARTERLRALLSQAMPISEWRAPDDVLIPWADADLAGVCD</sequence>
<reference evidence="2 3" key="1">
    <citation type="submission" date="2019-09" db="EMBL/GenBank/DDBJ databases">
        <authorList>
            <person name="Park J.-S."/>
            <person name="Choi H.-J."/>
        </authorList>
    </citation>
    <scope>NUCLEOTIDE SEQUENCE [LARGE SCALE GENOMIC DNA]</scope>
    <source>
        <strain evidence="2 3">176SS1-4</strain>
    </source>
</reference>
<keyword evidence="1" id="KW-0732">Signal</keyword>
<dbReference type="RefSeq" id="WP_150443383.1">
    <property type="nucleotide sequence ID" value="NZ_VYQE01000001.1"/>
</dbReference>